<dbReference type="Proteomes" id="UP000070255">
    <property type="component" value="Unassembled WGS sequence"/>
</dbReference>
<dbReference type="Pfam" id="PF17383">
    <property type="entry name" value="kleA_kleC"/>
    <property type="match status" value="1"/>
</dbReference>
<accession>A0ABR5TBJ1</accession>
<organism evidence="1 2">
    <name type="scientific">Burkholderia savannae</name>
    <dbReference type="NCBI Taxonomy" id="1637837"/>
    <lineage>
        <taxon>Bacteria</taxon>
        <taxon>Pseudomonadati</taxon>
        <taxon>Pseudomonadota</taxon>
        <taxon>Betaproteobacteria</taxon>
        <taxon>Burkholderiales</taxon>
        <taxon>Burkholderiaceae</taxon>
        <taxon>Burkholderia</taxon>
        <taxon>pseudomallei group</taxon>
    </lineage>
</organism>
<name>A0ABR5TBJ1_9BURK</name>
<comment type="caution">
    <text evidence="1">The sequence shown here is derived from an EMBL/GenBank/DDBJ whole genome shotgun (WGS) entry which is preliminary data.</text>
</comment>
<sequence length="151" mass="17050">METQFMAWVDRLPEVGTPILNRRDALARMILEAEQMEQIAAQLREKVRSRSLHLSDSIGAIWKRDEIERARQSPAGPAINAELAALLSHLDCTTGPLDVLRLFKAARVIRQANLFSTATQQERDDTLNRVFDWWNFAAVPLLDRIGSKVAG</sequence>
<evidence type="ECO:0000313" key="1">
    <source>
        <dbReference type="EMBL" id="KWZ39563.1"/>
    </source>
</evidence>
<dbReference type="EMBL" id="LNJQ01000003">
    <property type="protein sequence ID" value="KWZ39563.1"/>
    <property type="molecule type" value="Genomic_DNA"/>
</dbReference>
<gene>
    <name evidence="1" type="ORF">WS72_19340</name>
</gene>
<reference evidence="1 2" key="1">
    <citation type="submission" date="2015-11" db="EMBL/GenBank/DDBJ databases">
        <authorList>
            <person name="Sahl J."/>
            <person name="Wagner D."/>
            <person name="Keim P."/>
        </authorList>
    </citation>
    <scope>NUCLEOTIDE SEQUENCE [LARGE SCALE GENOMIC DNA]</scope>
    <source>
        <strain evidence="1 2">BDU18</strain>
    </source>
</reference>
<evidence type="ECO:0000313" key="2">
    <source>
        <dbReference type="Proteomes" id="UP000070255"/>
    </source>
</evidence>
<protein>
    <submittedName>
        <fullName evidence="1">Uncharacterized protein</fullName>
    </submittedName>
</protein>
<dbReference type="RefSeq" id="WP_060822511.1">
    <property type="nucleotide sequence ID" value="NZ_LNJQ01000003.1"/>
</dbReference>
<dbReference type="InterPro" id="IPR035338">
    <property type="entry name" value="KleA/KleC-like"/>
</dbReference>
<keyword evidence="2" id="KW-1185">Reference proteome</keyword>
<proteinExistence type="predicted"/>